<dbReference type="PANTHER" id="PTHR34222">
    <property type="entry name" value="GAG_PRE-INTEGRS DOMAIN-CONTAINING PROTEIN"/>
    <property type="match status" value="1"/>
</dbReference>
<dbReference type="AlphaFoldDB" id="A0A7J7NAM7"/>
<dbReference type="EMBL" id="JACGCM010000933">
    <property type="protein sequence ID" value="KAF6164319.1"/>
    <property type="molecule type" value="Genomic_DNA"/>
</dbReference>
<sequence length="532" mass="58968">MGKHMPDIPITAFFSKKVPQTPSLNFIASTSNDTFPTSSIVASTLKEALLTLNVSVKLFVGGRGKIGFLLGTEKEPVQSYPKYAKWFSDDSMVYSQRENNVRIFQLSNEIWNFKQGTQNLGMYYARLRSSWEELSYYDSFIEWSASAPSEKVPIPPMAAEIYTKIVEKTWVFQFLAGLNPDFEYARVHLLDRTHFPTLEEAHAYCLFDQSCRSPMTPISGIPSETFTMAARYAYLAPPLVPLQTSHTSSPNLSPLPAAFSNSRPLRKKCDYCGKWGHLKTTCHALHGRPAGYQPRPSQSLTHLSAVSSTPNSSALVFSLRMKSTGCQPPILDCQASSIALGLPPAINSPLSGIEPSPTTFIPVTIDDDSFVSHSDDDRPIVIRKEKHNAGKPDKYSDTTVYFIVDYTSDHQDQSNISRSHQTVCTEAPDYKPLTPIEVNLDKWKGIGMPEESSSEAPDSKPLTPIEVKFDKWKGVGSPDESGSEEWVHVEPMGMGELRGRIPMSSSLYQPKGSALKCQKEVLLNGIAPLALL</sequence>
<dbReference type="Proteomes" id="UP000541444">
    <property type="component" value="Unassembled WGS sequence"/>
</dbReference>
<proteinExistence type="predicted"/>
<comment type="caution">
    <text evidence="1">The sequence shown here is derived from an EMBL/GenBank/DDBJ whole genome shotgun (WGS) entry which is preliminary data.</text>
</comment>
<gene>
    <name evidence="1" type="ORF">GIB67_029202</name>
</gene>
<reference evidence="1 2" key="1">
    <citation type="journal article" date="2020" name="IScience">
        <title>Genome Sequencing of the Endangered Kingdonia uniflora (Circaeasteraceae, Ranunculales) Reveals Potential Mechanisms of Evolutionary Specialization.</title>
        <authorList>
            <person name="Sun Y."/>
            <person name="Deng T."/>
            <person name="Zhang A."/>
            <person name="Moore M.J."/>
            <person name="Landis J.B."/>
            <person name="Lin N."/>
            <person name="Zhang H."/>
            <person name="Zhang X."/>
            <person name="Huang J."/>
            <person name="Zhang X."/>
            <person name="Sun H."/>
            <person name="Wang H."/>
        </authorList>
    </citation>
    <scope>NUCLEOTIDE SEQUENCE [LARGE SCALE GENOMIC DNA]</scope>
    <source>
        <strain evidence="1">TB1705</strain>
        <tissue evidence="1">Leaf</tissue>
    </source>
</reference>
<dbReference type="PANTHER" id="PTHR34222:SF100">
    <property type="entry name" value="CCHC-TYPE DOMAIN-CONTAINING PROTEIN"/>
    <property type="match status" value="1"/>
</dbReference>
<name>A0A7J7NAM7_9MAGN</name>
<protein>
    <submittedName>
        <fullName evidence="1">Uncharacterized protein</fullName>
    </submittedName>
</protein>
<dbReference type="OrthoDB" id="1058471at2759"/>
<evidence type="ECO:0000313" key="1">
    <source>
        <dbReference type="EMBL" id="KAF6164319.1"/>
    </source>
</evidence>
<keyword evidence="2" id="KW-1185">Reference proteome</keyword>
<accession>A0A7J7NAM7</accession>
<organism evidence="1 2">
    <name type="scientific">Kingdonia uniflora</name>
    <dbReference type="NCBI Taxonomy" id="39325"/>
    <lineage>
        <taxon>Eukaryota</taxon>
        <taxon>Viridiplantae</taxon>
        <taxon>Streptophyta</taxon>
        <taxon>Embryophyta</taxon>
        <taxon>Tracheophyta</taxon>
        <taxon>Spermatophyta</taxon>
        <taxon>Magnoliopsida</taxon>
        <taxon>Ranunculales</taxon>
        <taxon>Circaeasteraceae</taxon>
        <taxon>Kingdonia</taxon>
    </lineage>
</organism>
<evidence type="ECO:0000313" key="2">
    <source>
        <dbReference type="Proteomes" id="UP000541444"/>
    </source>
</evidence>